<dbReference type="AlphaFoldDB" id="A0A482XL96"/>
<evidence type="ECO:0000256" key="1">
    <source>
        <dbReference type="SAM" id="MobiDB-lite"/>
    </source>
</evidence>
<feature type="region of interest" description="Disordered" evidence="1">
    <location>
        <begin position="51"/>
        <end position="114"/>
    </location>
</feature>
<feature type="chain" id="PRO_5019775900" evidence="2">
    <location>
        <begin position="33"/>
        <end position="226"/>
    </location>
</feature>
<keyword evidence="4" id="KW-1185">Reference proteome</keyword>
<feature type="signal peptide" evidence="2">
    <location>
        <begin position="1"/>
        <end position="32"/>
    </location>
</feature>
<keyword evidence="2" id="KW-0732">Signal</keyword>
<dbReference type="EMBL" id="QKKF02006472">
    <property type="protein sequence ID" value="RZF46330.1"/>
    <property type="molecule type" value="Genomic_DNA"/>
</dbReference>
<comment type="caution">
    <text evidence="3">The sequence shown here is derived from an EMBL/GenBank/DDBJ whole genome shotgun (WGS) entry which is preliminary data.</text>
</comment>
<evidence type="ECO:0000313" key="4">
    <source>
        <dbReference type="Proteomes" id="UP000291343"/>
    </source>
</evidence>
<dbReference type="InParanoid" id="A0A482XL96"/>
<dbReference type="Proteomes" id="UP000291343">
    <property type="component" value="Unassembled WGS sequence"/>
</dbReference>
<evidence type="ECO:0000313" key="3">
    <source>
        <dbReference type="EMBL" id="RZF46330.1"/>
    </source>
</evidence>
<name>A0A482XL96_LAOST</name>
<gene>
    <name evidence="3" type="ORF">LSTR_LSTR008711</name>
</gene>
<reference evidence="3 4" key="1">
    <citation type="journal article" date="2017" name="Gigascience">
        <title>Genome sequence of the small brown planthopper, Laodelphax striatellus.</title>
        <authorList>
            <person name="Zhu J."/>
            <person name="Jiang F."/>
            <person name="Wang X."/>
            <person name="Yang P."/>
            <person name="Bao Y."/>
            <person name="Zhao W."/>
            <person name="Wang W."/>
            <person name="Lu H."/>
            <person name="Wang Q."/>
            <person name="Cui N."/>
            <person name="Li J."/>
            <person name="Chen X."/>
            <person name="Luo L."/>
            <person name="Yu J."/>
            <person name="Kang L."/>
            <person name="Cui F."/>
        </authorList>
    </citation>
    <scope>NUCLEOTIDE SEQUENCE [LARGE SCALE GENOMIC DNA]</scope>
    <source>
        <strain evidence="3">Lst14</strain>
    </source>
</reference>
<accession>A0A482XL96</accession>
<sequence length="226" mass="25088">MASHSHERSTLLKRTFFVILVLACSQIKFLNAAEESETETVLAATNSAVESQTTVEIAARNSPPSANVASSDPDYDSNSHSNSDSMLKIAARNSPSSTNAPSSDSDSKPDQMPEPIEGRSFLGRFFKRLFRPQEIKNETSSSITNHNNTTNSEDQNNSLLLKIVEAIVNKILKNVHKSVGDYNQAGTKPYIYTLIHNILFALVWVGKRIIKLIKFLIDFYKKIKGI</sequence>
<feature type="compositionally biased region" description="Low complexity" evidence="1">
    <location>
        <begin position="93"/>
        <end position="104"/>
    </location>
</feature>
<evidence type="ECO:0000256" key="2">
    <source>
        <dbReference type="SAM" id="SignalP"/>
    </source>
</evidence>
<organism evidence="3 4">
    <name type="scientific">Laodelphax striatellus</name>
    <name type="common">Small brown planthopper</name>
    <name type="synonym">Delphax striatella</name>
    <dbReference type="NCBI Taxonomy" id="195883"/>
    <lineage>
        <taxon>Eukaryota</taxon>
        <taxon>Metazoa</taxon>
        <taxon>Ecdysozoa</taxon>
        <taxon>Arthropoda</taxon>
        <taxon>Hexapoda</taxon>
        <taxon>Insecta</taxon>
        <taxon>Pterygota</taxon>
        <taxon>Neoptera</taxon>
        <taxon>Paraneoptera</taxon>
        <taxon>Hemiptera</taxon>
        <taxon>Auchenorrhyncha</taxon>
        <taxon>Fulgoroidea</taxon>
        <taxon>Delphacidae</taxon>
        <taxon>Criomorphinae</taxon>
        <taxon>Laodelphax</taxon>
    </lineage>
</organism>
<protein>
    <submittedName>
        <fullName evidence="3">Uncharacterized protein</fullName>
    </submittedName>
</protein>
<feature type="compositionally biased region" description="Low complexity" evidence="1">
    <location>
        <begin position="70"/>
        <end position="85"/>
    </location>
</feature>
<proteinExistence type="predicted"/>